<evidence type="ECO:0000313" key="4">
    <source>
        <dbReference type="EMBL" id="SJM95424.1"/>
    </source>
</evidence>
<dbReference type="InterPro" id="IPR001498">
    <property type="entry name" value="Impact_N"/>
</dbReference>
<dbReference type="SUPFAM" id="SSF54980">
    <property type="entry name" value="EF-G C-terminal domain-like"/>
    <property type="match status" value="1"/>
</dbReference>
<dbReference type="GO" id="GO:0017111">
    <property type="term" value="F:ribonucleoside triphosphate phosphatase activity"/>
    <property type="evidence" value="ECO:0007669"/>
    <property type="project" value="UniProtKB-ARBA"/>
</dbReference>
<accession>A0A1R4HGS6</accession>
<dbReference type="EMBL" id="FUKJ01000420">
    <property type="protein sequence ID" value="SJM95424.1"/>
    <property type="molecule type" value="Genomic_DNA"/>
</dbReference>
<dbReference type="GO" id="GO:0032561">
    <property type="term" value="F:guanyl ribonucleotide binding"/>
    <property type="evidence" value="ECO:0007669"/>
    <property type="project" value="UniProtKB-ARBA"/>
</dbReference>
<proteinExistence type="inferred from homology"/>
<dbReference type="PANTHER" id="PTHR16301:SF20">
    <property type="entry name" value="IMPACT FAMILY MEMBER YIGZ"/>
    <property type="match status" value="1"/>
</dbReference>
<dbReference type="InterPro" id="IPR020568">
    <property type="entry name" value="Ribosomal_Su5_D2-typ_SF"/>
</dbReference>
<evidence type="ECO:0000259" key="3">
    <source>
        <dbReference type="Pfam" id="PF09186"/>
    </source>
</evidence>
<dbReference type="OrthoDB" id="9813771at2"/>
<dbReference type="GO" id="GO:0005737">
    <property type="term" value="C:cytoplasm"/>
    <property type="evidence" value="ECO:0007669"/>
    <property type="project" value="TreeGrafter"/>
</dbReference>
<dbReference type="SUPFAM" id="SSF54211">
    <property type="entry name" value="Ribosomal protein S5 domain 2-like"/>
    <property type="match status" value="1"/>
</dbReference>
<name>A0A1R4HGS6_9GAMM</name>
<keyword evidence="5" id="KW-1185">Reference proteome</keyword>
<dbReference type="InterPro" id="IPR023582">
    <property type="entry name" value="Impact"/>
</dbReference>
<organism evidence="4 5">
    <name type="scientific">Crenothrix polyspora</name>
    <dbReference type="NCBI Taxonomy" id="360316"/>
    <lineage>
        <taxon>Bacteria</taxon>
        <taxon>Pseudomonadati</taxon>
        <taxon>Pseudomonadota</taxon>
        <taxon>Gammaproteobacteria</taxon>
        <taxon>Methylococcales</taxon>
        <taxon>Crenotrichaceae</taxon>
        <taxon>Crenothrix</taxon>
    </lineage>
</organism>
<sequence>MSVHYIKTKHTVENTLKKSRFFGVAMPCMSLQDVQVGVKQLSLEYADASHIAFAYRLKTDNGLIYRFYDAGEPTGTAGKPIFQHIEGKNLINLVVVVIRYFGGVKLGAGGLTRAYGNTARDVIEAAEILPYIELENIQLTLDYQQLQPLEFLLKKLDGVILKQDFAGQIQLVIQLPTVNTNTLLQTFPNYTAML</sequence>
<feature type="domain" description="UPF0029" evidence="3">
    <location>
        <begin position="139"/>
        <end position="186"/>
    </location>
</feature>
<dbReference type="GO" id="GO:0043168">
    <property type="term" value="F:anion binding"/>
    <property type="evidence" value="ECO:0007669"/>
    <property type="project" value="UniProtKB-ARBA"/>
</dbReference>
<gene>
    <name evidence="4" type="ORF">CRENPOLYSF2_560008</name>
</gene>
<dbReference type="PANTHER" id="PTHR16301">
    <property type="entry name" value="IMPACT-RELATED"/>
    <property type="match status" value="1"/>
</dbReference>
<evidence type="ECO:0000256" key="1">
    <source>
        <dbReference type="ARBA" id="ARBA00007665"/>
    </source>
</evidence>
<protein>
    <submittedName>
        <fullName evidence="4">Uncharacterized protein</fullName>
    </submittedName>
</protein>
<evidence type="ECO:0000313" key="5">
    <source>
        <dbReference type="Proteomes" id="UP000195442"/>
    </source>
</evidence>
<dbReference type="GO" id="GO:0006446">
    <property type="term" value="P:regulation of translational initiation"/>
    <property type="evidence" value="ECO:0007669"/>
    <property type="project" value="TreeGrafter"/>
</dbReference>
<dbReference type="InterPro" id="IPR036956">
    <property type="entry name" value="Impact_N_sf"/>
</dbReference>
<comment type="similarity">
    <text evidence="1">Belongs to the IMPACT family.</text>
</comment>
<evidence type="ECO:0000259" key="2">
    <source>
        <dbReference type="Pfam" id="PF01205"/>
    </source>
</evidence>
<dbReference type="RefSeq" id="WP_087148210.1">
    <property type="nucleotide sequence ID" value="NZ_FUKJ01000420.1"/>
</dbReference>
<feature type="domain" description="Impact N-terminal" evidence="2">
    <location>
        <begin position="17"/>
        <end position="123"/>
    </location>
</feature>
<reference evidence="5" key="1">
    <citation type="submission" date="2017-02" db="EMBL/GenBank/DDBJ databases">
        <authorList>
            <person name="Daims H."/>
        </authorList>
    </citation>
    <scope>NUCLEOTIDE SEQUENCE [LARGE SCALE GENOMIC DNA]</scope>
</reference>
<dbReference type="Pfam" id="PF09186">
    <property type="entry name" value="DUF1949"/>
    <property type="match status" value="1"/>
</dbReference>
<dbReference type="Proteomes" id="UP000195442">
    <property type="component" value="Unassembled WGS sequence"/>
</dbReference>
<dbReference type="InterPro" id="IPR035647">
    <property type="entry name" value="EFG_III/V"/>
</dbReference>
<dbReference type="Pfam" id="PF01205">
    <property type="entry name" value="Impact_N"/>
    <property type="match status" value="1"/>
</dbReference>
<dbReference type="Gene3D" id="3.30.230.30">
    <property type="entry name" value="Impact, N-terminal domain"/>
    <property type="match status" value="1"/>
</dbReference>
<dbReference type="AlphaFoldDB" id="A0A1R4HGS6"/>
<dbReference type="InterPro" id="IPR015269">
    <property type="entry name" value="UPF0029_Impact_C"/>
</dbReference>
<dbReference type="Gene3D" id="3.30.70.240">
    <property type="match status" value="1"/>
</dbReference>